<sequence>MNENRKADDDGLSLIELIVYFLIASIVVLATAAILVNSWTTQRNVTNVTEATNRGQVITSAVERAMRNAIAFDVSADGSTLIVHTSLGSGLECQGFSLATGESRMTARSTALGASSTWPVWQPGIAQRGSTPFFAETGATVKYTFDITTTAAPVRFGGQAAARSAATGVSAPCW</sequence>
<name>A0ABP4SL25_9MICO</name>
<comment type="caution">
    <text evidence="2">The sequence shown here is derived from an EMBL/GenBank/DDBJ whole genome shotgun (WGS) entry which is preliminary data.</text>
</comment>
<accession>A0ABP4SL25</accession>
<keyword evidence="1" id="KW-1133">Transmembrane helix</keyword>
<dbReference type="EMBL" id="BAAAPK010000001">
    <property type="protein sequence ID" value="GAA1671364.1"/>
    <property type="molecule type" value="Genomic_DNA"/>
</dbReference>
<keyword evidence="1" id="KW-0812">Transmembrane</keyword>
<gene>
    <name evidence="2" type="ORF">GCM10009807_14320</name>
</gene>
<reference evidence="3" key="1">
    <citation type="journal article" date="2019" name="Int. J. Syst. Evol. Microbiol.">
        <title>The Global Catalogue of Microorganisms (GCM) 10K type strain sequencing project: providing services to taxonomists for standard genome sequencing and annotation.</title>
        <authorList>
            <consortium name="The Broad Institute Genomics Platform"/>
            <consortium name="The Broad Institute Genome Sequencing Center for Infectious Disease"/>
            <person name="Wu L."/>
            <person name="Ma J."/>
        </authorList>
    </citation>
    <scope>NUCLEOTIDE SEQUENCE [LARGE SCALE GENOMIC DNA]</scope>
    <source>
        <strain evidence="3">JCM 15575</strain>
    </source>
</reference>
<protein>
    <recommendedName>
        <fullName evidence="4">Prepilin-type N-terminal cleavage/methylation domain-containing protein</fullName>
    </recommendedName>
</protein>
<evidence type="ECO:0000313" key="2">
    <source>
        <dbReference type="EMBL" id="GAA1671364.1"/>
    </source>
</evidence>
<dbReference type="Proteomes" id="UP001500596">
    <property type="component" value="Unassembled WGS sequence"/>
</dbReference>
<dbReference type="RefSeq" id="WP_344053050.1">
    <property type="nucleotide sequence ID" value="NZ_BAAAPK010000001.1"/>
</dbReference>
<keyword evidence="1" id="KW-0472">Membrane</keyword>
<organism evidence="2 3">
    <name type="scientific">Microbacterium lacus</name>
    <dbReference type="NCBI Taxonomy" id="415217"/>
    <lineage>
        <taxon>Bacteria</taxon>
        <taxon>Bacillati</taxon>
        <taxon>Actinomycetota</taxon>
        <taxon>Actinomycetes</taxon>
        <taxon>Micrococcales</taxon>
        <taxon>Microbacteriaceae</taxon>
        <taxon>Microbacterium</taxon>
    </lineage>
</organism>
<evidence type="ECO:0000313" key="3">
    <source>
        <dbReference type="Proteomes" id="UP001500596"/>
    </source>
</evidence>
<evidence type="ECO:0000256" key="1">
    <source>
        <dbReference type="SAM" id="Phobius"/>
    </source>
</evidence>
<proteinExistence type="predicted"/>
<feature type="transmembrane region" description="Helical" evidence="1">
    <location>
        <begin position="12"/>
        <end position="36"/>
    </location>
</feature>
<evidence type="ECO:0008006" key="4">
    <source>
        <dbReference type="Google" id="ProtNLM"/>
    </source>
</evidence>
<keyword evidence="3" id="KW-1185">Reference proteome</keyword>